<keyword evidence="2" id="KW-0274">FAD</keyword>
<dbReference type="PANTHER" id="PTHR43884:SF20">
    <property type="entry name" value="ACYL-COA DEHYDROGENASE FADE28"/>
    <property type="match status" value="1"/>
</dbReference>
<protein>
    <submittedName>
        <fullName evidence="5">Acyl-CoA dehydrogenase, C-terminal domain protein</fullName>
    </submittedName>
</protein>
<evidence type="ECO:0000313" key="6">
    <source>
        <dbReference type="Proteomes" id="UP000020681"/>
    </source>
</evidence>
<proteinExistence type="predicted"/>
<evidence type="ECO:0000313" key="5">
    <source>
        <dbReference type="EMBL" id="EUA88716.1"/>
    </source>
</evidence>
<keyword evidence="3" id="KW-0560">Oxidoreductase</keyword>
<evidence type="ECO:0000259" key="4">
    <source>
        <dbReference type="Pfam" id="PF00441"/>
    </source>
</evidence>
<dbReference type="InterPro" id="IPR036250">
    <property type="entry name" value="AcylCo_DH-like_C"/>
</dbReference>
<dbReference type="Pfam" id="PF00441">
    <property type="entry name" value="Acyl-CoA_dh_1"/>
    <property type="match status" value="1"/>
</dbReference>
<keyword evidence="6" id="KW-1185">Reference proteome</keyword>
<keyword evidence="1" id="KW-0285">Flavoprotein</keyword>
<dbReference type="Proteomes" id="UP000020681">
    <property type="component" value="Unassembled WGS sequence"/>
</dbReference>
<dbReference type="Gene3D" id="1.20.140.10">
    <property type="entry name" value="Butyryl-CoA Dehydrogenase, subunit A, domain 3"/>
    <property type="match status" value="1"/>
</dbReference>
<feature type="domain" description="Acyl-CoA dehydrogenase/oxidase C-terminal" evidence="4">
    <location>
        <begin position="1"/>
        <end position="75"/>
    </location>
</feature>
<organism evidence="5 6">
    <name type="scientific">Mycobacterium ulcerans str. Harvey</name>
    <dbReference type="NCBI Taxonomy" id="1299332"/>
    <lineage>
        <taxon>Bacteria</taxon>
        <taxon>Bacillati</taxon>
        <taxon>Actinomycetota</taxon>
        <taxon>Actinomycetes</taxon>
        <taxon>Mycobacteriales</taxon>
        <taxon>Mycobacteriaceae</taxon>
        <taxon>Mycobacterium</taxon>
        <taxon>Mycobacterium ulcerans group</taxon>
    </lineage>
</organism>
<evidence type="ECO:0000256" key="1">
    <source>
        <dbReference type="ARBA" id="ARBA00022630"/>
    </source>
</evidence>
<dbReference type="PANTHER" id="PTHR43884">
    <property type="entry name" value="ACYL-COA DEHYDROGENASE"/>
    <property type="match status" value="1"/>
</dbReference>
<gene>
    <name evidence="5" type="ORF">I551_4814</name>
</gene>
<sequence>MLGGAEACLDLAIEYACSRKQFDRPIGSFQAVKHRCADMMIEIDATRAAVMFAQLCAPAGRTARHRPLAKAQAAGTYVVCGLGYPGSRRDRLHLEHDLHLYFRRARDRSLVRQQCASPVAVGRSCRPLAVSDGADLGPTAASAAS</sequence>
<evidence type="ECO:0000256" key="2">
    <source>
        <dbReference type="ARBA" id="ARBA00022827"/>
    </source>
</evidence>
<comment type="caution">
    <text evidence="5">The sequence shown here is derived from an EMBL/GenBank/DDBJ whole genome shotgun (WGS) entry which is preliminary data.</text>
</comment>
<evidence type="ECO:0000256" key="3">
    <source>
        <dbReference type="ARBA" id="ARBA00023002"/>
    </source>
</evidence>
<name>A0ABN0QVD3_MYCUL</name>
<accession>A0ABN0QVD3</accession>
<dbReference type="InterPro" id="IPR009075">
    <property type="entry name" value="AcylCo_DH/oxidase_C"/>
</dbReference>
<dbReference type="EMBL" id="JAOL01000135">
    <property type="protein sequence ID" value="EUA88716.1"/>
    <property type="molecule type" value="Genomic_DNA"/>
</dbReference>
<dbReference type="SUPFAM" id="SSF47203">
    <property type="entry name" value="Acyl-CoA dehydrogenase C-terminal domain-like"/>
    <property type="match status" value="1"/>
</dbReference>
<reference evidence="5 6" key="1">
    <citation type="submission" date="2014-01" db="EMBL/GenBank/DDBJ databases">
        <authorList>
            <person name="Dobos K."/>
            <person name="Lenaerts A."/>
            <person name="Ordway D."/>
            <person name="DeGroote M.A."/>
            <person name="Parker T."/>
            <person name="Sizemore C."/>
            <person name="Tallon L.J."/>
            <person name="Sadzewicz L.K."/>
            <person name="Sengamalay N."/>
            <person name="Fraser C.M."/>
            <person name="Hine E."/>
            <person name="Shefchek K.A."/>
            <person name="Das S.P."/>
            <person name="Tettelin H."/>
        </authorList>
    </citation>
    <scope>NUCLEOTIDE SEQUENCE [LARGE SCALE GENOMIC DNA]</scope>
    <source>
        <strain evidence="5 6">Harvey</strain>
    </source>
</reference>